<dbReference type="InterPro" id="IPR007138">
    <property type="entry name" value="ABM_dom"/>
</dbReference>
<dbReference type="GO" id="GO:0004497">
    <property type="term" value="F:monooxygenase activity"/>
    <property type="evidence" value="ECO:0007669"/>
    <property type="project" value="UniProtKB-KW"/>
</dbReference>
<sequence>MINVTAAITVKPGQGPALEAAFAAARPDTLQEPGCLRYDLQRVRRSDDRYLVLETWASPAALKEHGSTERFADFGKALSEIVAGAPDVTVYEPVGEQVALG</sequence>
<keyword evidence="2" id="KW-0503">Monooxygenase</keyword>
<proteinExistence type="predicted"/>
<evidence type="ECO:0000313" key="2">
    <source>
        <dbReference type="EMBL" id="MBB3089008.1"/>
    </source>
</evidence>
<evidence type="ECO:0000313" key="3">
    <source>
        <dbReference type="Proteomes" id="UP000577707"/>
    </source>
</evidence>
<dbReference type="Gene3D" id="3.30.70.100">
    <property type="match status" value="1"/>
</dbReference>
<dbReference type="PROSITE" id="PS51725">
    <property type="entry name" value="ABM"/>
    <property type="match status" value="1"/>
</dbReference>
<dbReference type="SUPFAM" id="SSF54909">
    <property type="entry name" value="Dimeric alpha+beta barrel"/>
    <property type="match status" value="1"/>
</dbReference>
<dbReference type="AlphaFoldDB" id="A0A7W5A3H1"/>
<organism evidence="2 3">
    <name type="scientific">Nocardioides albus</name>
    <dbReference type="NCBI Taxonomy" id="1841"/>
    <lineage>
        <taxon>Bacteria</taxon>
        <taxon>Bacillati</taxon>
        <taxon>Actinomycetota</taxon>
        <taxon>Actinomycetes</taxon>
        <taxon>Propionibacteriales</taxon>
        <taxon>Nocardioidaceae</taxon>
        <taxon>Nocardioides</taxon>
    </lineage>
</organism>
<dbReference type="InterPro" id="IPR050744">
    <property type="entry name" value="AI-2_Isomerase_LsrG"/>
</dbReference>
<evidence type="ECO:0000259" key="1">
    <source>
        <dbReference type="PROSITE" id="PS51725"/>
    </source>
</evidence>
<dbReference type="InterPro" id="IPR011008">
    <property type="entry name" value="Dimeric_a/b-barrel"/>
</dbReference>
<comment type="caution">
    <text evidence="2">The sequence shown here is derived from an EMBL/GenBank/DDBJ whole genome shotgun (WGS) entry which is preliminary data.</text>
</comment>
<keyword evidence="2" id="KW-0560">Oxidoreductase</keyword>
<dbReference type="GO" id="GO:0005829">
    <property type="term" value="C:cytosol"/>
    <property type="evidence" value="ECO:0007669"/>
    <property type="project" value="TreeGrafter"/>
</dbReference>
<keyword evidence="3" id="KW-1185">Reference proteome</keyword>
<dbReference type="PANTHER" id="PTHR33336">
    <property type="entry name" value="QUINOL MONOOXYGENASE YGIN-RELATED"/>
    <property type="match status" value="1"/>
</dbReference>
<name>A0A7W5A3H1_9ACTN</name>
<dbReference type="EMBL" id="JACHXG010000004">
    <property type="protein sequence ID" value="MBB3089008.1"/>
    <property type="molecule type" value="Genomic_DNA"/>
</dbReference>
<protein>
    <submittedName>
        <fullName evidence="2">Quinol monooxygenase YgiN</fullName>
    </submittedName>
</protein>
<dbReference type="Pfam" id="PF03992">
    <property type="entry name" value="ABM"/>
    <property type="match status" value="1"/>
</dbReference>
<feature type="domain" description="ABM" evidence="1">
    <location>
        <begin position="2"/>
        <end position="91"/>
    </location>
</feature>
<dbReference type="Proteomes" id="UP000577707">
    <property type="component" value="Unassembled WGS sequence"/>
</dbReference>
<reference evidence="2 3" key="1">
    <citation type="submission" date="2020-08" db="EMBL/GenBank/DDBJ databases">
        <title>Genomic Encyclopedia of Type Strains, Phase III (KMG-III): the genomes of soil and plant-associated and newly described type strains.</title>
        <authorList>
            <person name="Whitman W."/>
        </authorList>
    </citation>
    <scope>NUCLEOTIDE SEQUENCE [LARGE SCALE GENOMIC DNA]</scope>
    <source>
        <strain evidence="2 3">CECT 3302</strain>
    </source>
</reference>
<dbReference type="RefSeq" id="WP_183544673.1">
    <property type="nucleotide sequence ID" value="NZ_BMQT01000002.1"/>
</dbReference>
<dbReference type="PANTHER" id="PTHR33336:SF3">
    <property type="entry name" value="ABM DOMAIN-CONTAINING PROTEIN"/>
    <property type="match status" value="1"/>
</dbReference>
<gene>
    <name evidence="2" type="ORF">FHS12_001954</name>
</gene>
<accession>A0A7W5A3H1</accession>